<dbReference type="EMBL" id="JAUSTZ010000001">
    <property type="protein sequence ID" value="MDQ0224255.1"/>
    <property type="molecule type" value="Genomic_DNA"/>
</dbReference>
<reference evidence="1 2" key="1">
    <citation type="submission" date="2023-07" db="EMBL/GenBank/DDBJ databases">
        <title>Genomic Encyclopedia of Type Strains, Phase IV (KMG-IV): sequencing the most valuable type-strain genomes for metagenomic binning, comparative biology and taxonomic classification.</title>
        <authorList>
            <person name="Goeker M."/>
        </authorList>
    </citation>
    <scope>NUCLEOTIDE SEQUENCE [LARGE SCALE GENOMIC DNA]</scope>
    <source>
        <strain evidence="1 2">DSM 17723</strain>
    </source>
</reference>
<protein>
    <recommendedName>
        <fullName evidence="3">EcsC family protein</fullName>
    </recommendedName>
</protein>
<keyword evidence="2" id="KW-1185">Reference proteome</keyword>
<dbReference type="Proteomes" id="UP001232245">
    <property type="component" value="Unassembled WGS sequence"/>
</dbReference>
<proteinExistence type="predicted"/>
<dbReference type="PANTHER" id="PTHR41260">
    <property type="entry name" value="PROTEIN ECSC"/>
    <property type="match status" value="1"/>
</dbReference>
<accession>A0ABT9YYU9</accession>
<dbReference type="PANTHER" id="PTHR41260:SF1">
    <property type="entry name" value="PROTEIN ECSC"/>
    <property type="match status" value="1"/>
</dbReference>
<comment type="caution">
    <text evidence="1">The sequence shown here is derived from an EMBL/GenBank/DDBJ whole genome shotgun (WGS) entry which is preliminary data.</text>
</comment>
<sequence length="239" mass="27310">MGYESQKAEEAKLWKHKLLRKPSLLERTSKKAQTKVNQFIPEKVHHTITESIKMMVQATIVGSDITTFPKGAENLTFEEREQLVQKAIENYKKTAAIEGATTGAGGILLGLADFPLFLSIKMKFLFEVASIYGYSTKEKSERLFLLYVFQLAFSSEAHKAEALELVEHWDTYKFKVEDVDWRIFQQEYRDYIDLVKMMQLVPGIGAIVGGVANYNLVQHLGETAMNCYRLRIFSKPKAN</sequence>
<evidence type="ECO:0000313" key="2">
    <source>
        <dbReference type="Proteomes" id="UP001232245"/>
    </source>
</evidence>
<evidence type="ECO:0008006" key="3">
    <source>
        <dbReference type="Google" id="ProtNLM"/>
    </source>
</evidence>
<dbReference type="InterPro" id="IPR024787">
    <property type="entry name" value="EcsC"/>
</dbReference>
<organism evidence="1 2">
    <name type="scientific">Metabacillus niabensis</name>
    <dbReference type="NCBI Taxonomy" id="324854"/>
    <lineage>
        <taxon>Bacteria</taxon>
        <taxon>Bacillati</taxon>
        <taxon>Bacillota</taxon>
        <taxon>Bacilli</taxon>
        <taxon>Bacillales</taxon>
        <taxon>Bacillaceae</taxon>
        <taxon>Metabacillus</taxon>
    </lineage>
</organism>
<name>A0ABT9YYU9_9BACI</name>
<gene>
    <name evidence="1" type="ORF">J2S02_000577</name>
</gene>
<dbReference type="Pfam" id="PF12787">
    <property type="entry name" value="EcsC"/>
    <property type="match status" value="1"/>
</dbReference>
<evidence type="ECO:0000313" key="1">
    <source>
        <dbReference type="EMBL" id="MDQ0224255.1"/>
    </source>
</evidence>
<dbReference type="RefSeq" id="WP_095300980.1">
    <property type="nucleotide sequence ID" value="NZ_CADEPK010000143.1"/>
</dbReference>